<gene>
    <name evidence="2" type="ORF">JMJ77_005187</name>
</gene>
<protein>
    <submittedName>
        <fullName evidence="2">Uncharacterized protein</fullName>
    </submittedName>
</protein>
<evidence type="ECO:0000313" key="3">
    <source>
        <dbReference type="Proteomes" id="UP000699042"/>
    </source>
</evidence>
<comment type="caution">
    <text evidence="2">The sequence shown here is derived from an EMBL/GenBank/DDBJ whole genome shotgun (WGS) entry which is preliminary data.</text>
</comment>
<evidence type="ECO:0000256" key="1">
    <source>
        <dbReference type="SAM" id="MobiDB-lite"/>
    </source>
</evidence>
<feature type="region of interest" description="Disordered" evidence="1">
    <location>
        <begin position="91"/>
        <end position="122"/>
    </location>
</feature>
<keyword evidence="3" id="KW-1185">Reference proteome</keyword>
<dbReference type="EMBL" id="JAESDN010000001">
    <property type="protein sequence ID" value="KAG7057805.1"/>
    <property type="molecule type" value="Genomic_DNA"/>
</dbReference>
<evidence type="ECO:0000313" key="2">
    <source>
        <dbReference type="EMBL" id="KAG7057805.1"/>
    </source>
</evidence>
<dbReference type="AlphaFoldDB" id="A0A9P7UHX6"/>
<reference evidence="2" key="1">
    <citation type="submission" date="2021-05" db="EMBL/GenBank/DDBJ databases">
        <title>Comparative genomics of three Colletotrichum scovillei strains and genetic complementation revealed genes involved fungal growth and virulence on chili pepper.</title>
        <authorList>
            <person name="Hsieh D.-K."/>
            <person name="Chuang S.-C."/>
            <person name="Chen C.-Y."/>
            <person name="Chao Y.-T."/>
            <person name="Lu M.-Y.J."/>
            <person name="Lee M.-H."/>
            <person name="Shih M.-C."/>
        </authorList>
    </citation>
    <scope>NUCLEOTIDE SEQUENCE</scope>
    <source>
        <strain evidence="2">Coll-153</strain>
    </source>
</reference>
<organism evidence="2 3">
    <name type="scientific">Colletotrichum scovillei</name>
    <dbReference type="NCBI Taxonomy" id="1209932"/>
    <lineage>
        <taxon>Eukaryota</taxon>
        <taxon>Fungi</taxon>
        <taxon>Dikarya</taxon>
        <taxon>Ascomycota</taxon>
        <taxon>Pezizomycotina</taxon>
        <taxon>Sordariomycetes</taxon>
        <taxon>Hypocreomycetidae</taxon>
        <taxon>Glomerellales</taxon>
        <taxon>Glomerellaceae</taxon>
        <taxon>Colletotrichum</taxon>
        <taxon>Colletotrichum acutatum species complex</taxon>
    </lineage>
</organism>
<accession>A0A9P7UHX6</accession>
<name>A0A9P7UHX6_9PEZI</name>
<dbReference type="Proteomes" id="UP000699042">
    <property type="component" value="Unassembled WGS sequence"/>
</dbReference>
<proteinExistence type="predicted"/>
<sequence length="122" mass="13158">MDTRLMRKEWNVRDSTLERHNHITARESRVSVSVHSHDTLAILSPVPHCTKRGPSSADCGLAPHFTSPHLRCSGLAGPLWRKEEESVVGCGTVSNGTSLADPVLRRSPPGFGSPGPPEVSSI</sequence>